<sequence>MSTPRLVRNPLPRHLHPVAWWLWAIGLAVACSRTTNPLLLLLAVSVASLVVAARRGSSPWARAFRLYLVLGASIIVLRVLLHLLVGFKFGQVRLYSLPSVNLPGITILGPVYLEGVLAAAVEGLRLASLIVCIGAANALANPKRLLRALPSALHEIGTAVVISVTVAPQLAESVQRVRRARVLRGEGGTGLRSVGRVALPVLQDTLDRSLLLASAMDSRGYGRRPAQSARTRHLTGALTLTGLLGAAVGTYGALDATAPAVVGLPMLLAGLALCAAGLRVGGRAVARTAYRPDPWGLPEWLVAGSGVAAAALVMVSAHADPAALTLPLEPLAPPGLPLLAVAGLLLGALPAVAAPEPPRRGARP</sequence>
<proteinExistence type="predicted"/>
<keyword evidence="3 5" id="KW-1133">Transmembrane helix</keyword>
<dbReference type="AlphaFoldDB" id="A0AAU7JU64"/>
<keyword evidence="4 5" id="KW-0472">Membrane</keyword>
<evidence type="ECO:0000256" key="4">
    <source>
        <dbReference type="ARBA" id="ARBA00023136"/>
    </source>
</evidence>
<dbReference type="RefSeq" id="WP_406831418.1">
    <property type="nucleotide sequence ID" value="NZ_CP157483.1"/>
</dbReference>
<feature type="transmembrane region" description="Helical" evidence="5">
    <location>
        <begin position="20"/>
        <end position="52"/>
    </location>
</feature>
<dbReference type="CDD" id="cd16914">
    <property type="entry name" value="EcfT"/>
    <property type="match status" value="1"/>
</dbReference>
<dbReference type="GO" id="GO:0005886">
    <property type="term" value="C:plasma membrane"/>
    <property type="evidence" value="ECO:0007669"/>
    <property type="project" value="UniProtKB-ARBA"/>
</dbReference>
<reference evidence="6" key="1">
    <citation type="submission" date="2024-05" db="EMBL/GenBank/DDBJ databases">
        <authorList>
            <person name="Kim S."/>
            <person name="Heo J."/>
            <person name="Choi H."/>
            <person name="Choi Y."/>
            <person name="Kwon S.-W."/>
            <person name="Kim Y."/>
        </authorList>
    </citation>
    <scope>NUCLEOTIDE SEQUENCE</scope>
    <source>
        <strain evidence="6">KACC 23699</strain>
    </source>
</reference>
<feature type="transmembrane region" description="Helical" evidence="5">
    <location>
        <begin position="233"/>
        <end position="254"/>
    </location>
</feature>
<dbReference type="EMBL" id="CP157483">
    <property type="protein sequence ID" value="XBO43966.1"/>
    <property type="molecule type" value="Genomic_DNA"/>
</dbReference>
<feature type="transmembrane region" description="Helical" evidence="5">
    <location>
        <begin position="260"/>
        <end position="280"/>
    </location>
</feature>
<dbReference type="InterPro" id="IPR003339">
    <property type="entry name" value="ABC/ECF_trnsptr_transmembrane"/>
</dbReference>
<dbReference type="PANTHER" id="PTHR33514">
    <property type="entry name" value="PROTEIN ABCI12, CHLOROPLASTIC"/>
    <property type="match status" value="1"/>
</dbReference>
<feature type="transmembrane region" description="Helical" evidence="5">
    <location>
        <begin position="116"/>
        <end position="140"/>
    </location>
</feature>
<evidence type="ECO:0000256" key="3">
    <source>
        <dbReference type="ARBA" id="ARBA00022989"/>
    </source>
</evidence>
<dbReference type="PANTHER" id="PTHR33514:SF15">
    <property type="entry name" value="COBALT TRANSPORT PROTEIN"/>
    <property type="match status" value="1"/>
</dbReference>
<name>A0AAU7JU64_9MICO</name>
<protein>
    <submittedName>
        <fullName evidence="6">Energy-coupling factor transporter transmembrane component T</fullName>
    </submittedName>
</protein>
<feature type="transmembrane region" description="Helical" evidence="5">
    <location>
        <begin position="300"/>
        <end position="319"/>
    </location>
</feature>
<gene>
    <name evidence="6" type="ORF">ABEG17_01155</name>
</gene>
<evidence type="ECO:0000256" key="2">
    <source>
        <dbReference type="ARBA" id="ARBA00022692"/>
    </source>
</evidence>
<dbReference type="Pfam" id="PF02361">
    <property type="entry name" value="CbiQ"/>
    <property type="match status" value="1"/>
</dbReference>
<dbReference type="PROSITE" id="PS51257">
    <property type="entry name" value="PROKAR_LIPOPROTEIN"/>
    <property type="match status" value="1"/>
</dbReference>
<keyword evidence="2 5" id="KW-0812">Transmembrane</keyword>
<evidence type="ECO:0000256" key="5">
    <source>
        <dbReference type="SAM" id="Phobius"/>
    </source>
</evidence>
<evidence type="ECO:0000256" key="1">
    <source>
        <dbReference type="ARBA" id="ARBA00004141"/>
    </source>
</evidence>
<accession>A0AAU7JU64</accession>
<evidence type="ECO:0000313" key="6">
    <source>
        <dbReference type="EMBL" id="XBO43966.1"/>
    </source>
</evidence>
<organism evidence="6">
    <name type="scientific">Pedococcus sp. KACC 23699</name>
    <dbReference type="NCBI Taxonomy" id="3149228"/>
    <lineage>
        <taxon>Bacteria</taxon>
        <taxon>Bacillati</taxon>
        <taxon>Actinomycetota</taxon>
        <taxon>Actinomycetes</taxon>
        <taxon>Micrococcales</taxon>
        <taxon>Intrasporangiaceae</taxon>
        <taxon>Pedococcus</taxon>
    </lineage>
</organism>
<feature type="transmembrane region" description="Helical" evidence="5">
    <location>
        <begin position="64"/>
        <end position="85"/>
    </location>
</feature>
<feature type="transmembrane region" description="Helical" evidence="5">
    <location>
        <begin position="331"/>
        <end position="354"/>
    </location>
</feature>
<comment type="subcellular location">
    <subcellularLocation>
        <location evidence="1">Membrane</location>
        <topology evidence="1">Multi-pass membrane protein</topology>
    </subcellularLocation>
</comment>